<keyword evidence="2" id="KW-1015">Disulfide bond</keyword>
<proteinExistence type="inferred from homology"/>
<dbReference type="InterPro" id="IPR038765">
    <property type="entry name" value="Papain-like_cys_pep_sf"/>
</dbReference>
<dbReference type="Proteomes" id="UP001497392">
    <property type="component" value="Unassembled WGS sequence"/>
</dbReference>
<evidence type="ECO:0000313" key="7">
    <source>
        <dbReference type="Proteomes" id="UP001497392"/>
    </source>
</evidence>
<comment type="caution">
    <text evidence="6">The sequence shown here is derived from an EMBL/GenBank/DDBJ whole genome shotgun (WGS) entry which is preliminary data.</text>
</comment>
<accession>A0ABP1FGV0</accession>
<feature type="chain" id="PRO_5046417780" evidence="3">
    <location>
        <begin position="21"/>
        <end position="605"/>
    </location>
</feature>
<dbReference type="Pfam" id="PF00112">
    <property type="entry name" value="Peptidase_C1"/>
    <property type="match status" value="1"/>
</dbReference>
<name>A0ABP1FGV0_9CHLO</name>
<dbReference type="PROSITE" id="PS00640">
    <property type="entry name" value="THIOL_PROTEASE_ASN"/>
    <property type="match status" value="1"/>
</dbReference>
<dbReference type="Pfam" id="PF08246">
    <property type="entry name" value="Inhibitor_I29"/>
    <property type="match status" value="1"/>
</dbReference>
<dbReference type="Gene3D" id="3.90.70.10">
    <property type="entry name" value="Cysteine proteinases"/>
    <property type="match status" value="1"/>
</dbReference>
<feature type="signal peptide" evidence="3">
    <location>
        <begin position="1"/>
        <end position="20"/>
    </location>
</feature>
<dbReference type="PROSITE" id="PS00139">
    <property type="entry name" value="THIOL_PROTEASE_CYS"/>
    <property type="match status" value="1"/>
</dbReference>
<dbReference type="SMART" id="SM00848">
    <property type="entry name" value="Inhibitor_I29"/>
    <property type="match status" value="1"/>
</dbReference>
<evidence type="ECO:0000313" key="6">
    <source>
        <dbReference type="EMBL" id="CAL5219158.1"/>
    </source>
</evidence>
<reference evidence="6 7" key="1">
    <citation type="submission" date="2024-06" db="EMBL/GenBank/DDBJ databases">
        <authorList>
            <person name="Kraege A."/>
            <person name="Thomma B."/>
        </authorList>
    </citation>
    <scope>NUCLEOTIDE SEQUENCE [LARGE SCALE GENOMIC DNA]</scope>
</reference>
<evidence type="ECO:0000256" key="2">
    <source>
        <dbReference type="ARBA" id="ARBA00023157"/>
    </source>
</evidence>
<dbReference type="SUPFAM" id="SSF54001">
    <property type="entry name" value="Cysteine proteinases"/>
    <property type="match status" value="1"/>
</dbReference>
<keyword evidence="7" id="KW-1185">Reference proteome</keyword>
<feature type="domain" description="Cathepsin propeptide inhibitor" evidence="5">
    <location>
        <begin position="281"/>
        <end position="338"/>
    </location>
</feature>
<dbReference type="InterPro" id="IPR000668">
    <property type="entry name" value="Peptidase_C1A_C"/>
</dbReference>
<dbReference type="InterPro" id="IPR000169">
    <property type="entry name" value="Pept_cys_AS"/>
</dbReference>
<dbReference type="InterPro" id="IPR013201">
    <property type="entry name" value="Prot_inhib_I29"/>
</dbReference>
<dbReference type="PRINTS" id="PR00705">
    <property type="entry name" value="PAPAIN"/>
</dbReference>
<keyword evidence="3" id="KW-0732">Signal</keyword>
<comment type="similarity">
    <text evidence="1">Belongs to the peptidase C1 family.</text>
</comment>
<dbReference type="SMART" id="SM00645">
    <property type="entry name" value="Pept_C1"/>
    <property type="match status" value="1"/>
</dbReference>
<evidence type="ECO:0000256" key="1">
    <source>
        <dbReference type="ARBA" id="ARBA00008455"/>
    </source>
</evidence>
<gene>
    <name evidence="6" type="primary">g939</name>
    <name evidence="6" type="ORF">VP750_LOCUS817</name>
</gene>
<sequence length="605" mass="68576">MKASLFIGVVSFLLGNAADAAFLVRPSDPTLRPSSPPRPSWPGQYQVSWEFSVPYVSSLQSTPLKYKYQAWQDTENGRQKFTRDGVETTIEILGANGGQSFQYQVYPRIDKLACTTDEIGGGAGPTAQAQRRLLQSNAGAKLGLILPDISEDRWSYNGTAAIEGGRHKGKSADTWVWKLKNKSDYGEYDNTYTFYADKDGAPLRLNMWGFNLYTDGHFDLYIADYYDYKKGAINENEFEVPKICPEEPEEPSNAGRFHKHVGGLARMRSLLPNAHYGDEEYDAFVVRHGRRHRNPEEYQARLQVYRDNQQRVQQLNGRDNASHRVEANKFADWTQEEFEALVLPNRHSDIEHPTLQSMQQQGASIRLHQPVLTKTMLPSTVDWRGTPADSAVKDQAACGSCWAFGSTASIETAYYLKTGKPLLLSEQNLMDCAWNYGNTGCLGGFQALAYNYMHDKLEIASEESYPYEGVTNFCKKNWGETVKFKKFTQVWVNATRTLTQEEAVMEAIFTKGPMTVSVNAEPEDWRFYKSGVYVNKQCSPKLKKLDHAVIVSGYGQTKEGEKYWIVKNTWSPFWGERGYMRISRDSQYDCGIATQAIYTDIELAE</sequence>
<dbReference type="InterPro" id="IPR039417">
    <property type="entry name" value="Peptidase_C1A_papain-like"/>
</dbReference>
<dbReference type="InterPro" id="IPR013128">
    <property type="entry name" value="Peptidase_C1A"/>
</dbReference>
<evidence type="ECO:0000259" key="5">
    <source>
        <dbReference type="SMART" id="SM00848"/>
    </source>
</evidence>
<organism evidence="6 7">
    <name type="scientific">Coccomyxa viridis</name>
    <dbReference type="NCBI Taxonomy" id="1274662"/>
    <lineage>
        <taxon>Eukaryota</taxon>
        <taxon>Viridiplantae</taxon>
        <taxon>Chlorophyta</taxon>
        <taxon>core chlorophytes</taxon>
        <taxon>Trebouxiophyceae</taxon>
        <taxon>Trebouxiophyceae incertae sedis</taxon>
        <taxon>Coccomyxaceae</taxon>
        <taxon>Coccomyxa</taxon>
    </lineage>
</organism>
<evidence type="ECO:0000256" key="3">
    <source>
        <dbReference type="SAM" id="SignalP"/>
    </source>
</evidence>
<feature type="domain" description="Peptidase C1A papain C-terminal" evidence="4">
    <location>
        <begin position="377"/>
        <end position="600"/>
    </location>
</feature>
<dbReference type="PANTHER" id="PTHR12411">
    <property type="entry name" value="CYSTEINE PROTEASE FAMILY C1-RELATED"/>
    <property type="match status" value="1"/>
</dbReference>
<protein>
    <submittedName>
        <fullName evidence="6">G939 protein</fullName>
    </submittedName>
</protein>
<dbReference type="CDD" id="cd02248">
    <property type="entry name" value="Peptidase_C1A"/>
    <property type="match status" value="1"/>
</dbReference>
<dbReference type="InterPro" id="IPR025661">
    <property type="entry name" value="Pept_asp_AS"/>
</dbReference>
<dbReference type="EMBL" id="CAXHTA020000002">
    <property type="protein sequence ID" value="CAL5219158.1"/>
    <property type="molecule type" value="Genomic_DNA"/>
</dbReference>
<evidence type="ECO:0000259" key="4">
    <source>
        <dbReference type="SMART" id="SM00645"/>
    </source>
</evidence>